<sequence length="284" mass="32732">MRLSVTVLICQTIILILLGFAIGMEIPAWLNDFLWNDMKDNPKQRFNLTQLQKCASTLMNGTIVLPTQTDYNGIFLAKKRDLPFESYFLGLVGFSFLLYFISSMIYLSWKRIMPNIYISIIVNFLGSIIHSTAFCLILSSTVMYSEENRNYMGSKVCYKFVCNNCPDEETDAEYYERSKHLYLRTRHCLEKLSVCQSSWLKDRIVYFLLFSIMASLIALASSLARWRRRSRKNQIQPKRFSFDSDDTVEEIRASIRTSVVKSKQNVVTAPPPPNITSFKSSSGS</sequence>
<reference evidence="3" key="1">
    <citation type="submission" date="2021-06" db="EMBL/GenBank/DDBJ databases">
        <authorList>
            <person name="Hodson N. C."/>
            <person name="Mongue J. A."/>
            <person name="Jaron S. K."/>
        </authorList>
    </citation>
    <scope>NUCLEOTIDE SEQUENCE</scope>
</reference>
<dbReference type="Proteomes" id="UP000708208">
    <property type="component" value="Unassembled WGS sequence"/>
</dbReference>
<comment type="caution">
    <text evidence="3">The sequence shown here is derived from an EMBL/GenBank/DDBJ whole genome shotgun (WGS) entry which is preliminary data.</text>
</comment>
<evidence type="ECO:0000256" key="2">
    <source>
        <dbReference type="SAM" id="Phobius"/>
    </source>
</evidence>
<gene>
    <name evidence="3" type="ORF">AFUS01_LOCUS46783</name>
</gene>
<evidence type="ECO:0000313" key="4">
    <source>
        <dbReference type="Proteomes" id="UP000708208"/>
    </source>
</evidence>
<accession>A0A8J2LTT8</accession>
<protein>
    <submittedName>
        <fullName evidence="3">Uncharacterized protein</fullName>
    </submittedName>
</protein>
<dbReference type="EMBL" id="CAJVCH010571517">
    <property type="protein sequence ID" value="CAG7837716.1"/>
    <property type="molecule type" value="Genomic_DNA"/>
</dbReference>
<keyword evidence="2" id="KW-0472">Membrane</keyword>
<feature type="compositionally biased region" description="Polar residues" evidence="1">
    <location>
        <begin position="275"/>
        <end position="284"/>
    </location>
</feature>
<feature type="transmembrane region" description="Helical" evidence="2">
    <location>
        <begin position="204"/>
        <end position="224"/>
    </location>
</feature>
<name>A0A8J2LTT8_9HEXA</name>
<proteinExistence type="predicted"/>
<feature type="region of interest" description="Disordered" evidence="1">
    <location>
        <begin position="262"/>
        <end position="284"/>
    </location>
</feature>
<feature type="transmembrane region" description="Helical" evidence="2">
    <location>
        <begin position="87"/>
        <end position="109"/>
    </location>
</feature>
<keyword evidence="2" id="KW-1133">Transmembrane helix</keyword>
<keyword evidence="2" id="KW-0812">Transmembrane</keyword>
<keyword evidence="4" id="KW-1185">Reference proteome</keyword>
<evidence type="ECO:0000256" key="1">
    <source>
        <dbReference type="SAM" id="MobiDB-lite"/>
    </source>
</evidence>
<dbReference type="AlphaFoldDB" id="A0A8J2LTT8"/>
<organism evidence="3 4">
    <name type="scientific">Allacma fusca</name>
    <dbReference type="NCBI Taxonomy" id="39272"/>
    <lineage>
        <taxon>Eukaryota</taxon>
        <taxon>Metazoa</taxon>
        <taxon>Ecdysozoa</taxon>
        <taxon>Arthropoda</taxon>
        <taxon>Hexapoda</taxon>
        <taxon>Collembola</taxon>
        <taxon>Symphypleona</taxon>
        <taxon>Sminthuridae</taxon>
        <taxon>Allacma</taxon>
    </lineage>
</organism>
<evidence type="ECO:0000313" key="3">
    <source>
        <dbReference type="EMBL" id="CAG7837716.1"/>
    </source>
</evidence>
<feature type="transmembrane region" description="Helical" evidence="2">
    <location>
        <begin position="116"/>
        <end position="144"/>
    </location>
</feature>